<proteinExistence type="predicted"/>
<feature type="transmembrane region" description="Helical" evidence="2">
    <location>
        <begin position="265"/>
        <end position="284"/>
    </location>
</feature>
<evidence type="ECO:0000256" key="1">
    <source>
        <dbReference type="SAM" id="Coils"/>
    </source>
</evidence>
<name>A0A6A7ZUB0_RHIML</name>
<keyword evidence="2" id="KW-0812">Transmembrane</keyword>
<evidence type="ECO:0000256" key="2">
    <source>
        <dbReference type="SAM" id="Phobius"/>
    </source>
</evidence>
<organism evidence="3">
    <name type="scientific">Rhizobium meliloti</name>
    <name type="common">Ensifer meliloti</name>
    <name type="synonym">Sinorhizobium meliloti</name>
    <dbReference type="NCBI Taxonomy" id="382"/>
    <lineage>
        <taxon>Bacteria</taxon>
        <taxon>Pseudomonadati</taxon>
        <taxon>Pseudomonadota</taxon>
        <taxon>Alphaproteobacteria</taxon>
        <taxon>Hyphomicrobiales</taxon>
        <taxon>Rhizobiaceae</taxon>
        <taxon>Sinorhizobium/Ensifer group</taxon>
        <taxon>Sinorhizobium</taxon>
    </lineage>
</organism>
<keyword evidence="1" id="KW-0175">Coiled coil</keyword>
<sequence length="434" mass="48676">MTKSVTYVSKRTDRDLLKFFLAAAKIMEADSISVHLAGEAAAWRIEVDALTERDEWLMRSDLCSIVIMSVAKSHARVHIDRRPDQNKDDQFDRALFDALVFTVDAGRTGSDGSPLTSTQARQINELIDEVFGRDINLSSAAFKDPKTLQTVLRSHQSIIERLQKMTLEVGEQTTRARRELDAEYVDLKKQLEDQVAAERLESQKAIDAERAALAQRADEVAARARVLDDRNNTHVRRELHEKLKARLADRFKKLDLTPETKKARWPIHIGVAASAGLLAFLVYSLTSEALLVTSRSDSTVAERILVIAKSATASLGFLGIISWYLRWMNRWFERLAENEFQLKQFELDITRAQWVVETAFEWKISQQSPIPDPLLENISRNLFINSEKDVNADMHPADYLASALIGKASNVKLAVPGAEIELGPKALNGAGKAG</sequence>
<keyword evidence="2" id="KW-1133">Transmembrane helix</keyword>
<dbReference type="RefSeq" id="WP_153318602.1">
    <property type="nucleotide sequence ID" value="NZ_WIRN01000115.1"/>
</dbReference>
<keyword evidence="2" id="KW-0472">Membrane</keyword>
<evidence type="ECO:0000313" key="3">
    <source>
        <dbReference type="EMBL" id="MQW06503.1"/>
    </source>
</evidence>
<gene>
    <name evidence="3" type="ORF">GHK45_23075</name>
</gene>
<comment type="caution">
    <text evidence="3">The sequence shown here is derived from an EMBL/GenBank/DDBJ whole genome shotgun (WGS) entry which is preliminary data.</text>
</comment>
<protein>
    <submittedName>
        <fullName evidence="3">Uncharacterized protein</fullName>
    </submittedName>
</protein>
<accession>A0A6A7ZUB0</accession>
<dbReference type="AlphaFoldDB" id="A0A6A7ZUB0"/>
<feature type="coiled-coil region" evidence="1">
    <location>
        <begin position="177"/>
        <end position="208"/>
    </location>
</feature>
<dbReference type="EMBL" id="WISP01000172">
    <property type="protein sequence ID" value="MQW06503.1"/>
    <property type="molecule type" value="Genomic_DNA"/>
</dbReference>
<feature type="transmembrane region" description="Helical" evidence="2">
    <location>
        <begin position="304"/>
        <end position="325"/>
    </location>
</feature>
<reference evidence="3" key="1">
    <citation type="journal article" date="2013" name="Genome Biol.">
        <title>Comparative genomics of the core and accessory genomes of 48 Sinorhizobium strains comprising five genospecies.</title>
        <authorList>
            <person name="Sugawara M."/>
            <person name="Epstein B."/>
            <person name="Badgley B.D."/>
            <person name="Unno T."/>
            <person name="Xu L."/>
            <person name="Reese J."/>
            <person name="Gyaneshwar P."/>
            <person name="Denny R."/>
            <person name="Mudge J."/>
            <person name="Bharti A.K."/>
            <person name="Farmer A.D."/>
            <person name="May G.D."/>
            <person name="Woodward J.E."/>
            <person name="Medigue C."/>
            <person name="Vallenet D."/>
            <person name="Lajus A."/>
            <person name="Rouy Z."/>
            <person name="Martinez-Vaz B."/>
            <person name="Tiffin P."/>
            <person name="Young N.D."/>
            <person name="Sadowsky M.J."/>
        </authorList>
    </citation>
    <scope>NUCLEOTIDE SEQUENCE</scope>
    <source>
        <strain evidence="3">M30</strain>
    </source>
</reference>